<proteinExistence type="predicted"/>
<sequence>MNGQILHENTSFKEFIWGNFKNRRIIKLTSIAILIQLVVFKYFYPYPSFIHDDSFVYLETAYKNFGINSYLVGYSRFLRLFSVFTSSDTALVVFQYLLIQCSSLFFLFTIFYFHSPSKIVQIILLCFMVLNPLFLFLANLISSDGFFLAISLIWFGLLVWIINKPSRNILVWHAVILFIAFTVRYNALIYPIITILAFLKSSMNVRQKIFGLGTAFFCCLMFVTYTTLKYKTISGYWQYAPFSGWQLSNNAMYAYRYVDSANRKPVPNEFKRLDESIRKYFDSTRNVLRFPKENLQASTFYMWDRSLPLYHYRNMVFAKDSISTDFQKWAMMGPLYKSYGLYIIKQYPDYFARYFLWPNANKYYAPPVEYLQKYNAGIDSAVPLTAEWFGYYKVHSRVKGYKTRLLDFYPIISGMMNLVFLASLIAYFLLKGYGFNSRFYKMILLTGTFWIVNAAFSIFSTASALRFLAFPILLMTISSLTLIDYLCKIAIKTDVNKALKPDSRRIETGTIQF</sequence>
<organism evidence="2 3">
    <name type="scientific">Niastella koreensis</name>
    <dbReference type="NCBI Taxonomy" id="354356"/>
    <lineage>
        <taxon>Bacteria</taxon>
        <taxon>Pseudomonadati</taxon>
        <taxon>Bacteroidota</taxon>
        <taxon>Chitinophagia</taxon>
        <taxon>Chitinophagales</taxon>
        <taxon>Chitinophagaceae</taxon>
        <taxon>Niastella</taxon>
    </lineage>
</organism>
<evidence type="ECO:0000313" key="2">
    <source>
        <dbReference type="EMBL" id="OQP44973.1"/>
    </source>
</evidence>
<gene>
    <name evidence="2" type="ORF">A4D02_09320</name>
</gene>
<feature type="transmembrane region" description="Helical" evidence="1">
    <location>
        <begin position="442"/>
        <end position="462"/>
    </location>
</feature>
<feature type="transmembrane region" description="Helical" evidence="1">
    <location>
        <begin position="468"/>
        <end position="487"/>
    </location>
</feature>
<reference evidence="2 3" key="1">
    <citation type="submission" date="2016-04" db="EMBL/GenBank/DDBJ databases">
        <authorList>
            <person name="Chen L."/>
            <person name="Zhuang W."/>
            <person name="Wang G."/>
        </authorList>
    </citation>
    <scope>NUCLEOTIDE SEQUENCE [LARGE SCALE GENOMIC DNA]</scope>
    <source>
        <strain evidence="3">GR20</strain>
    </source>
</reference>
<dbReference type="EMBL" id="LWBO01000023">
    <property type="protein sequence ID" value="OQP44973.1"/>
    <property type="molecule type" value="Genomic_DNA"/>
</dbReference>
<name>A0ABX3NSH5_9BACT</name>
<feature type="transmembrane region" description="Helical" evidence="1">
    <location>
        <begin position="25"/>
        <end position="44"/>
    </location>
</feature>
<dbReference type="Proteomes" id="UP000192277">
    <property type="component" value="Unassembled WGS sequence"/>
</dbReference>
<feature type="transmembrane region" description="Helical" evidence="1">
    <location>
        <begin position="408"/>
        <end position="430"/>
    </location>
</feature>
<protein>
    <recommendedName>
        <fullName evidence="4">Glycosyltransferase RgtA/B/C/D-like domain-containing protein</fullName>
    </recommendedName>
</protein>
<evidence type="ECO:0000256" key="1">
    <source>
        <dbReference type="SAM" id="Phobius"/>
    </source>
</evidence>
<feature type="transmembrane region" description="Helical" evidence="1">
    <location>
        <begin position="119"/>
        <end position="138"/>
    </location>
</feature>
<feature type="transmembrane region" description="Helical" evidence="1">
    <location>
        <begin position="145"/>
        <end position="163"/>
    </location>
</feature>
<feature type="transmembrane region" description="Helical" evidence="1">
    <location>
        <begin position="209"/>
        <end position="228"/>
    </location>
</feature>
<keyword evidence="1" id="KW-1133">Transmembrane helix</keyword>
<accession>A0ABX3NSH5</accession>
<evidence type="ECO:0000313" key="3">
    <source>
        <dbReference type="Proteomes" id="UP000192277"/>
    </source>
</evidence>
<evidence type="ECO:0008006" key="4">
    <source>
        <dbReference type="Google" id="ProtNLM"/>
    </source>
</evidence>
<feature type="transmembrane region" description="Helical" evidence="1">
    <location>
        <begin position="93"/>
        <end position="113"/>
    </location>
</feature>
<comment type="caution">
    <text evidence="2">The sequence shown here is derived from an EMBL/GenBank/DDBJ whole genome shotgun (WGS) entry which is preliminary data.</text>
</comment>
<keyword evidence="1" id="KW-0472">Membrane</keyword>
<keyword evidence="1" id="KW-0812">Transmembrane</keyword>
<feature type="transmembrane region" description="Helical" evidence="1">
    <location>
        <begin position="169"/>
        <end position="197"/>
    </location>
</feature>
<dbReference type="RefSeq" id="WP_014218649.1">
    <property type="nucleotide sequence ID" value="NZ_LWBO01000023.1"/>
</dbReference>
<keyword evidence="3" id="KW-1185">Reference proteome</keyword>